<protein>
    <recommendedName>
        <fullName evidence="4">Collagen triple helix repeat-containing protein</fullName>
    </recommendedName>
</protein>
<sequence>MSLIGSEPDVPGIGPVSPPTGGVMVPYPGPPGPVGPKGEDGERGEQGEAGPQGEQGVQGETGAEGPQGEGLQIDGQVATYADLPSTGIAEGDVWLAGDNAYRYNGSAWPAENAGTPVRGPQGLKGDTGDTGPKGDQGDPGIQGEKGDPGTTDWNDLDNKPSTFPPSTHAHDIADVTGLQTALDGKESTTNRGAANGYAPLDGSSLVPAAYLPSYVDDVLEYSALASFPATGETGKIYVDLATAKIYRWSGTAYVEISPSPGSTDAVTEGATNKYYTDARVATKVQAMFGTTAGTVAQGNDSRLSDARTPTDAGQVYDFAFPHTAGAAARATGAGNLLPQGVKLQRAVRLTRVIYRGNTADASGNLVVELRKNGSAVSGTSKTIAATDQTAGASNATNTGTWDFDEGDILTVQVTGVGTTPGNGLIADIKGVTR</sequence>
<keyword evidence="3" id="KW-1185">Reference proteome</keyword>
<dbReference type="PANTHER" id="PTHR24023:SF1082">
    <property type="entry name" value="COLLAGEN TRIPLE HELIX REPEAT"/>
    <property type="match status" value="1"/>
</dbReference>
<dbReference type="EMBL" id="CP006850">
    <property type="protein sequence ID" value="AHH22119.1"/>
    <property type="molecule type" value="Genomic_DNA"/>
</dbReference>
<dbReference type="KEGG" id="nno:NONO_c73630"/>
<dbReference type="GO" id="GO:0005615">
    <property type="term" value="C:extracellular space"/>
    <property type="evidence" value="ECO:0007669"/>
    <property type="project" value="TreeGrafter"/>
</dbReference>
<evidence type="ECO:0000313" key="3">
    <source>
        <dbReference type="Proteomes" id="UP000019150"/>
    </source>
</evidence>
<dbReference type="HOGENOM" id="CLU_632875_0_0_11"/>
<dbReference type="Gene3D" id="1.20.5.320">
    <property type="entry name" value="6-Phosphogluconate Dehydrogenase, domain 3"/>
    <property type="match status" value="1"/>
</dbReference>
<evidence type="ECO:0008006" key="4">
    <source>
        <dbReference type="Google" id="ProtNLM"/>
    </source>
</evidence>
<gene>
    <name evidence="2" type="ORF">NONO_c73630</name>
</gene>
<feature type="region of interest" description="Disordered" evidence="1">
    <location>
        <begin position="1"/>
        <end position="70"/>
    </location>
</feature>
<dbReference type="eggNOG" id="COG4675">
    <property type="taxonomic scope" value="Bacteria"/>
</dbReference>
<dbReference type="STRING" id="1415166.NONO_c73630"/>
<dbReference type="RefSeq" id="WP_202807954.1">
    <property type="nucleotide sequence ID" value="NZ_CP006850.1"/>
</dbReference>
<name>W5TSH2_9NOCA</name>
<dbReference type="Pfam" id="PF01391">
    <property type="entry name" value="Collagen"/>
    <property type="match status" value="1"/>
</dbReference>
<dbReference type="PATRIC" id="fig|1415166.3.peg.7555"/>
<proteinExistence type="predicted"/>
<dbReference type="Proteomes" id="UP000019150">
    <property type="component" value="Chromosome"/>
</dbReference>
<dbReference type="eggNOG" id="COG3266">
    <property type="taxonomic scope" value="Bacteria"/>
</dbReference>
<feature type="compositionally biased region" description="Low complexity" evidence="1">
    <location>
        <begin position="48"/>
        <end position="64"/>
    </location>
</feature>
<feature type="compositionally biased region" description="Basic and acidic residues" evidence="1">
    <location>
        <begin position="37"/>
        <end position="46"/>
    </location>
</feature>
<dbReference type="InterPro" id="IPR050149">
    <property type="entry name" value="Collagen_superfamily"/>
</dbReference>
<dbReference type="PANTHER" id="PTHR24023">
    <property type="entry name" value="COLLAGEN ALPHA"/>
    <property type="match status" value="1"/>
</dbReference>
<feature type="region of interest" description="Disordered" evidence="1">
    <location>
        <begin position="107"/>
        <end position="170"/>
    </location>
</feature>
<accession>W5TSH2</accession>
<reference evidence="2 3" key="1">
    <citation type="journal article" date="2014" name="Appl. Environ. Microbiol.">
        <title>Insights into the Microbial Degradation of Rubber and Gutta-Percha by Analysis of the Complete Genome of Nocardia nova SH22a.</title>
        <authorList>
            <person name="Luo Q."/>
            <person name="Hiessl S."/>
            <person name="Poehlein A."/>
            <person name="Daniel R."/>
            <person name="Steinbuchel A."/>
        </authorList>
    </citation>
    <scope>NUCLEOTIDE SEQUENCE [LARGE SCALE GENOMIC DNA]</scope>
    <source>
        <strain evidence="2">SH22a</strain>
    </source>
</reference>
<dbReference type="InterPro" id="IPR008160">
    <property type="entry name" value="Collagen"/>
</dbReference>
<evidence type="ECO:0000313" key="2">
    <source>
        <dbReference type="EMBL" id="AHH22119.1"/>
    </source>
</evidence>
<dbReference type="GO" id="GO:0031012">
    <property type="term" value="C:extracellular matrix"/>
    <property type="evidence" value="ECO:0007669"/>
    <property type="project" value="TreeGrafter"/>
</dbReference>
<organism evidence="2 3">
    <name type="scientific">Nocardia nova SH22a</name>
    <dbReference type="NCBI Taxonomy" id="1415166"/>
    <lineage>
        <taxon>Bacteria</taxon>
        <taxon>Bacillati</taxon>
        <taxon>Actinomycetota</taxon>
        <taxon>Actinomycetes</taxon>
        <taxon>Mycobacteriales</taxon>
        <taxon>Nocardiaceae</taxon>
        <taxon>Nocardia</taxon>
    </lineage>
</organism>
<dbReference type="AlphaFoldDB" id="W5TSH2"/>
<evidence type="ECO:0000256" key="1">
    <source>
        <dbReference type="SAM" id="MobiDB-lite"/>
    </source>
</evidence>